<dbReference type="AlphaFoldDB" id="A0AB34YMF1"/>
<dbReference type="RefSeq" id="WP_174977380.1">
    <property type="nucleotide sequence ID" value="NZ_JACIEX010000001.1"/>
</dbReference>
<evidence type="ECO:0000313" key="1">
    <source>
        <dbReference type="EMBL" id="MBB4091940.1"/>
    </source>
</evidence>
<organism evidence="1 2">
    <name type="scientific">Brucella pecoris</name>
    <dbReference type="NCBI Taxonomy" id="867683"/>
    <lineage>
        <taxon>Bacteria</taxon>
        <taxon>Pseudomonadati</taxon>
        <taxon>Pseudomonadota</taxon>
        <taxon>Alphaproteobacteria</taxon>
        <taxon>Hyphomicrobiales</taxon>
        <taxon>Brucellaceae</taxon>
        <taxon>Brucella/Ochrobactrum group</taxon>
        <taxon>Brucella</taxon>
    </lineage>
</organism>
<gene>
    <name evidence="1" type="ORF">GGQ79_000413</name>
</gene>
<name>A0AB34YMF1_9HYPH</name>
<dbReference type="EMBL" id="JACIEX010000001">
    <property type="protein sequence ID" value="MBB4091940.1"/>
    <property type="molecule type" value="Genomic_DNA"/>
</dbReference>
<proteinExistence type="predicted"/>
<sequence length="45" mass="5354">MDRPFFISSSLERFQLKLVSQEPLQVFVSPHYPTQNRFALLLEML</sequence>
<reference evidence="1 2" key="1">
    <citation type="submission" date="2020-08" db="EMBL/GenBank/DDBJ databases">
        <title>Genomic Encyclopedia of Type Strains, Phase IV (KMG-IV): sequencing the most valuable type-strain genomes for metagenomic binning, comparative biology and taxonomic classification.</title>
        <authorList>
            <person name="Goeker M."/>
        </authorList>
    </citation>
    <scope>NUCLEOTIDE SEQUENCE [LARGE SCALE GENOMIC DNA]</scope>
    <source>
        <strain evidence="1 2">DSM 23868</strain>
    </source>
</reference>
<dbReference type="Proteomes" id="UP000553980">
    <property type="component" value="Unassembled WGS sequence"/>
</dbReference>
<accession>A0AB34YMF1</accession>
<protein>
    <submittedName>
        <fullName evidence="1">Uncharacterized protein</fullName>
    </submittedName>
</protein>
<comment type="caution">
    <text evidence="1">The sequence shown here is derived from an EMBL/GenBank/DDBJ whole genome shotgun (WGS) entry which is preliminary data.</text>
</comment>
<evidence type="ECO:0000313" key="2">
    <source>
        <dbReference type="Proteomes" id="UP000553980"/>
    </source>
</evidence>
<keyword evidence="2" id="KW-1185">Reference proteome</keyword>